<dbReference type="EC" id="2.7.13.3" evidence="3"/>
<gene>
    <name evidence="15" type="ORF">L1F29_30805</name>
</gene>
<dbReference type="PROSITE" id="PS50109">
    <property type="entry name" value="HIS_KIN"/>
    <property type="match status" value="1"/>
</dbReference>
<evidence type="ECO:0000313" key="15">
    <source>
        <dbReference type="EMBL" id="UVI29748.1"/>
    </source>
</evidence>
<accession>A0ABY5SAK4</accession>
<dbReference type="PANTHER" id="PTHR34220">
    <property type="entry name" value="SENSOR HISTIDINE KINASE YPDA"/>
    <property type="match status" value="1"/>
</dbReference>
<feature type="domain" description="HAMP" evidence="14">
    <location>
        <begin position="315"/>
        <end position="369"/>
    </location>
</feature>
<dbReference type="Pfam" id="PF02518">
    <property type="entry name" value="HATPase_c"/>
    <property type="match status" value="1"/>
</dbReference>
<dbReference type="GO" id="GO:0016301">
    <property type="term" value="F:kinase activity"/>
    <property type="evidence" value="ECO:0007669"/>
    <property type="project" value="UniProtKB-KW"/>
</dbReference>
<keyword evidence="16" id="KW-1185">Reference proteome</keyword>
<evidence type="ECO:0000256" key="6">
    <source>
        <dbReference type="ARBA" id="ARBA00022679"/>
    </source>
</evidence>
<evidence type="ECO:0000256" key="7">
    <source>
        <dbReference type="ARBA" id="ARBA00022741"/>
    </source>
</evidence>
<dbReference type="EMBL" id="CP091430">
    <property type="protein sequence ID" value="UVI29748.1"/>
    <property type="molecule type" value="Genomic_DNA"/>
</dbReference>
<dbReference type="InterPro" id="IPR010559">
    <property type="entry name" value="Sig_transdc_His_kin_internal"/>
</dbReference>
<evidence type="ECO:0000256" key="8">
    <source>
        <dbReference type="ARBA" id="ARBA00022777"/>
    </source>
</evidence>
<dbReference type="RefSeq" id="WP_258385835.1">
    <property type="nucleotide sequence ID" value="NZ_CP091430.1"/>
</dbReference>
<organism evidence="15 16">
    <name type="scientific">Paenibacillus spongiae</name>
    <dbReference type="NCBI Taxonomy" id="2909671"/>
    <lineage>
        <taxon>Bacteria</taxon>
        <taxon>Bacillati</taxon>
        <taxon>Bacillota</taxon>
        <taxon>Bacilli</taxon>
        <taxon>Bacillales</taxon>
        <taxon>Paenibacillaceae</taxon>
        <taxon>Paenibacillus</taxon>
    </lineage>
</organism>
<dbReference type="InterPro" id="IPR003594">
    <property type="entry name" value="HATPase_dom"/>
</dbReference>
<evidence type="ECO:0000256" key="5">
    <source>
        <dbReference type="ARBA" id="ARBA00022553"/>
    </source>
</evidence>
<keyword evidence="9" id="KW-0067">ATP-binding</keyword>
<dbReference type="PANTHER" id="PTHR34220:SF7">
    <property type="entry name" value="SENSOR HISTIDINE KINASE YPDA"/>
    <property type="match status" value="1"/>
</dbReference>
<dbReference type="Pfam" id="PF06580">
    <property type="entry name" value="His_kinase"/>
    <property type="match status" value="1"/>
</dbReference>
<keyword evidence="7" id="KW-0547">Nucleotide-binding</keyword>
<feature type="domain" description="Histidine kinase" evidence="13">
    <location>
        <begin position="472"/>
        <end position="581"/>
    </location>
</feature>
<keyword evidence="11 12" id="KW-0472">Membrane</keyword>
<evidence type="ECO:0000259" key="13">
    <source>
        <dbReference type="PROSITE" id="PS50109"/>
    </source>
</evidence>
<evidence type="ECO:0000256" key="12">
    <source>
        <dbReference type="SAM" id="Phobius"/>
    </source>
</evidence>
<evidence type="ECO:0000256" key="3">
    <source>
        <dbReference type="ARBA" id="ARBA00012438"/>
    </source>
</evidence>
<keyword evidence="5" id="KW-0597">Phosphoprotein</keyword>
<dbReference type="Pfam" id="PF00672">
    <property type="entry name" value="HAMP"/>
    <property type="match status" value="1"/>
</dbReference>
<dbReference type="InterPro" id="IPR036890">
    <property type="entry name" value="HATPase_C_sf"/>
</dbReference>
<feature type="transmembrane region" description="Helical" evidence="12">
    <location>
        <begin position="294"/>
        <end position="313"/>
    </location>
</feature>
<dbReference type="PROSITE" id="PS50885">
    <property type="entry name" value="HAMP"/>
    <property type="match status" value="1"/>
</dbReference>
<dbReference type="InterPro" id="IPR050640">
    <property type="entry name" value="Bact_2-comp_sensor_kinase"/>
</dbReference>
<sequence length="587" mass="67138">MNVRFRTWKHWSVGSKVLALLFAVLLLSSVLLFQATSWLTQKAVREFMYNYVMMNQEKAQTGFEFLLGEVNMLSVRLLTKREVYRAVLDSKATEEQKEAAIAKILDAMNINTSVVRSIAIVTEDGRYYGYGGGADVGAPDPFFLKRVRESNTPVWGDVRRDGEGQPYLMLGRKYYNFNTGQRLGYLVVYIRERALYDVYKNMVFSDWGNAMLLSEDRYVLSAPDPAQAGTAIYEPELFQVGGDGYKMTELKGDPAIIFNYRLTGDVQKNGLNWHIVSMVSQQELFKRLGHIKRYAYVLQAVLIAAGFAVSWYVSKRIVTPVNRLARIIRKYRESGSTARPYVQWQNNDELALLENSFNDMVVRIEELIARNNEDKDRQRETELIALQAQINPHFLYNTLDAIGWIAKMNDQPTIERMIIALASFYRLSLHKGDKYITVKEELGIIKSYMTLEEMRFPDKFEVTYEVDEEITDDAVLKIILQPLVENAIKHGIGQKRGKGQLRIKGYRDRKDLVFEVQDDGIGFDPAGLHGMQQDTSYKGGGYGIRNVDERIKLEYGSRCGIQIDSSHGRGTTVTVRVEARNAPRRMS</sequence>
<dbReference type="SMART" id="SM00304">
    <property type="entry name" value="HAMP"/>
    <property type="match status" value="1"/>
</dbReference>
<proteinExistence type="predicted"/>
<name>A0ABY5SAK4_9BACL</name>
<dbReference type="SUPFAM" id="SSF55874">
    <property type="entry name" value="ATPase domain of HSP90 chaperone/DNA topoisomerase II/histidine kinase"/>
    <property type="match status" value="1"/>
</dbReference>
<evidence type="ECO:0000256" key="9">
    <source>
        <dbReference type="ARBA" id="ARBA00022840"/>
    </source>
</evidence>
<dbReference type="SMART" id="SM00387">
    <property type="entry name" value="HATPase_c"/>
    <property type="match status" value="1"/>
</dbReference>
<evidence type="ECO:0000313" key="16">
    <source>
        <dbReference type="Proteomes" id="UP001057877"/>
    </source>
</evidence>
<dbReference type="CDD" id="cd06225">
    <property type="entry name" value="HAMP"/>
    <property type="match status" value="1"/>
</dbReference>
<dbReference type="InterPro" id="IPR003660">
    <property type="entry name" value="HAMP_dom"/>
</dbReference>
<dbReference type="Gene3D" id="3.30.565.10">
    <property type="entry name" value="Histidine kinase-like ATPase, C-terminal domain"/>
    <property type="match status" value="1"/>
</dbReference>
<evidence type="ECO:0000259" key="14">
    <source>
        <dbReference type="PROSITE" id="PS50885"/>
    </source>
</evidence>
<keyword evidence="12" id="KW-0812">Transmembrane</keyword>
<protein>
    <recommendedName>
        <fullName evidence="3">histidine kinase</fullName>
        <ecNumber evidence="3">2.7.13.3</ecNumber>
    </recommendedName>
</protein>
<evidence type="ECO:0000256" key="2">
    <source>
        <dbReference type="ARBA" id="ARBA00004651"/>
    </source>
</evidence>
<evidence type="ECO:0000256" key="10">
    <source>
        <dbReference type="ARBA" id="ARBA00023012"/>
    </source>
</evidence>
<keyword evidence="4" id="KW-1003">Cell membrane</keyword>
<dbReference type="Proteomes" id="UP001057877">
    <property type="component" value="Chromosome"/>
</dbReference>
<keyword evidence="10" id="KW-0902">Two-component regulatory system</keyword>
<keyword evidence="6" id="KW-0808">Transferase</keyword>
<keyword evidence="8 15" id="KW-0418">Kinase</keyword>
<evidence type="ECO:0000256" key="4">
    <source>
        <dbReference type="ARBA" id="ARBA00022475"/>
    </source>
</evidence>
<reference evidence="15" key="1">
    <citation type="submission" date="2022-01" db="EMBL/GenBank/DDBJ databases">
        <title>Paenibacillus spongiae sp. nov., isolated from marine sponge.</title>
        <authorList>
            <person name="Li Z."/>
            <person name="Zhang M."/>
        </authorList>
    </citation>
    <scope>NUCLEOTIDE SEQUENCE</scope>
    <source>
        <strain evidence="15">PHS-Z3</strain>
    </source>
</reference>
<evidence type="ECO:0000256" key="11">
    <source>
        <dbReference type="ARBA" id="ARBA00023136"/>
    </source>
</evidence>
<keyword evidence="12" id="KW-1133">Transmembrane helix</keyword>
<comment type="catalytic activity">
    <reaction evidence="1">
        <text>ATP + protein L-histidine = ADP + protein N-phospho-L-histidine.</text>
        <dbReference type="EC" id="2.7.13.3"/>
    </reaction>
</comment>
<comment type="subcellular location">
    <subcellularLocation>
        <location evidence="2">Cell membrane</location>
        <topology evidence="2">Multi-pass membrane protein</topology>
    </subcellularLocation>
</comment>
<dbReference type="Gene3D" id="6.10.340.10">
    <property type="match status" value="1"/>
</dbReference>
<dbReference type="InterPro" id="IPR005467">
    <property type="entry name" value="His_kinase_dom"/>
</dbReference>
<evidence type="ECO:0000256" key="1">
    <source>
        <dbReference type="ARBA" id="ARBA00000085"/>
    </source>
</evidence>